<keyword evidence="2" id="KW-1185">Reference proteome</keyword>
<reference evidence="1" key="1">
    <citation type="submission" date="2021-11" db="EMBL/GenBank/DDBJ databases">
        <title>Fusarium solani-melongenae Genome sequencing and assembly.</title>
        <authorList>
            <person name="Xie S."/>
            <person name="Huang L."/>
            <person name="Zhang X."/>
        </authorList>
    </citation>
    <scope>NUCLEOTIDE SEQUENCE</scope>
    <source>
        <strain evidence="1">CRI 24-3</strain>
    </source>
</reference>
<dbReference type="EMBL" id="CP090039">
    <property type="protein sequence ID" value="UPL02272.1"/>
    <property type="molecule type" value="Genomic_DNA"/>
</dbReference>
<organism evidence="1 2">
    <name type="scientific">Fusarium solani subsp. cucurbitae</name>
    <name type="common">Neocosmosporum cucurbitae</name>
    <dbReference type="NCBI Taxonomy" id="2747967"/>
    <lineage>
        <taxon>Eukaryota</taxon>
        <taxon>Fungi</taxon>
        <taxon>Dikarya</taxon>
        <taxon>Ascomycota</taxon>
        <taxon>Pezizomycotina</taxon>
        <taxon>Sordariomycetes</taxon>
        <taxon>Hypocreomycetidae</taxon>
        <taxon>Hypocreales</taxon>
        <taxon>Nectriaceae</taxon>
        <taxon>Fusarium</taxon>
        <taxon>Fusarium solani species complex</taxon>
    </lineage>
</organism>
<evidence type="ECO:0000313" key="2">
    <source>
        <dbReference type="Proteomes" id="UP000830768"/>
    </source>
</evidence>
<evidence type="ECO:0000313" key="1">
    <source>
        <dbReference type="EMBL" id="UPL02272.1"/>
    </source>
</evidence>
<dbReference type="Proteomes" id="UP000830768">
    <property type="component" value="Chromosome 11"/>
</dbReference>
<proteinExistence type="predicted"/>
<accession>A0ACD3ZME4</accession>
<protein>
    <submittedName>
        <fullName evidence="1">Uncharacterized protein</fullName>
    </submittedName>
</protein>
<sequence>MTSGSISWTPLSYPPTTIENDGTRVNRYDCRKTLSYTTDDTNNVNNIYMLYWIVTEDGKKYHLNTNAGLSKSLFGTFVSMNDLQTMKARGASNIAPGVVEQGHMNRKSRLQNIVSPTDGDQWTGTKMSIDYLGIKLDAVIKPTGGNFYYGGGGGIQLVSRGPEPDPAITHPGWSWYWANPTTRVEGTLTVDGEERKIDTEKSFALFERQWGNFHIGKGYWALWFYLETGEVLITWGMDPTLDGKVETSFASIWHPNGIHEMIPVGPETQASDISISPTTGLKYFNHFYLDLPARNASFTFKKWFREAELVPDPPGSQYITISESYGEGTAKWNGKDIKMFGHVEQLSTLK</sequence>
<name>A0ACD3ZME4_FUSSC</name>
<gene>
    <name evidence="1" type="ORF">LCI18_013206</name>
</gene>